<dbReference type="GO" id="GO:0050415">
    <property type="term" value="F:formimidoylglutamase activity"/>
    <property type="evidence" value="ECO:0007669"/>
    <property type="project" value="UniProtKB-UniRule"/>
</dbReference>
<dbReference type="PROSITE" id="PS01053">
    <property type="entry name" value="ARGINASE_1"/>
    <property type="match status" value="1"/>
</dbReference>
<protein>
    <recommendedName>
        <fullName evidence="5 6">Formimidoylglutamase</fullName>
        <ecNumber evidence="5 6">3.5.3.8</ecNumber>
    </recommendedName>
    <alternativeName>
        <fullName evidence="5">Formiminoglutamase</fullName>
    </alternativeName>
    <alternativeName>
        <fullName evidence="5">Formiminoglutamate hydrolase</fullName>
    </alternativeName>
</protein>
<dbReference type="Proteomes" id="UP000316612">
    <property type="component" value="Unassembled WGS sequence"/>
</dbReference>
<dbReference type="InterPro" id="IPR023696">
    <property type="entry name" value="Ureohydrolase_dom_sf"/>
</dbReference>
<evidence type="ECO:0000313" key="9">
    <source>
        <dbReference type="EMBL" id="GED05847.1"/>
    </source>
</evidence>
<reference evidence="9 10" key="1">
    <citation type="submission" date="2019-06" db="EMBL/GenBank/DDBJ databases">
        <title>Whole genome shotgun sequence of Glutamicibacter uratoxydans NBRC 15515.</title>
        <authorList>
            <person name="Hosoyama A."/>
            <person name="Uohara A."/>
            <person name="Ohji S."/>
            <person name="Ichikawa N."/>
        </authorList>
    </citation>
    <scope>NUCLEOTIDE SEQUENCE [LARGE SCALE GENOMIC DNA]</scope>
    <source>
        <strain evidence="9 10">NBRC 15515</strain>
    </source>
</reference>
<gene>
    <name evidence="5 9" type="primary">hutG</name>
    <name evidence="9" type="ORF">AUR04nite_13790</name>
</gene>
<evidence type="ECO:0000256" key="1">
    <source>
        <dbReference type="ARBA" id="ARBA00022723"/>
    </source>
</evidence>
<evidence type="ECO:0000256" key="8">
    <source>
        <dbReference type="RuleBase" id="RU003684"/>
    </source>
</evidence>
<dbReference type="UniPathway" id="UPA00379">
    <property type="reaction ID" value="UER00552"/>
</dbReference>
<dbReference type="InterPro" id="IPR020855">
    <property type="entry name" value="Ureohydrolase_Mn_BS"/>
</dbReference>
<evidence type="ECO:0000256" key="3">
    <source>
        <dbReference type="ARBA" id="ARBA00022808"/>
    </source>
</evidence>
<proteinExistence type="inferred from homology"/>
<comment type="caution">
    <text evidence="9">The sequence shown here is derived from an EMBL/GenBank/DDBJ whole genome shotgun (WGS) entry which is preliminary data.</text>
</comment>
<sequence>MVDRNAPLWDGRVDGTEAAHLRWHQHIELGANGPLDGSVALLGFASDAGVARNKGRIGAAEGPLALRKALAPMAIHEQRKLVDLGDIVVVGDELEQGQARLAMAVEAALSGGSLPIILGGGHETAYGTGSGIYHFYDQDPEIKVGILNLDAHFDLRQEDRRSSGTPFLNLAENLQNSGRGFYYAVLGISEPNNTKVLFNAADSLGVKYLLDEDCDEQRAQKFVADFLESIDVLYLTIDLDVLPASVAPGVSAPAGLGVPMQIITQVCRQVAASGKLKVADIVELNPKYDVDSRTARSAARLIYTLATTGSTITN</sequence>
<comment type="catalytic activity">
    <reaction evidence="5">
        <text>N-formimidoyl-L-glutamate + H2O = formamide + L-glutamate</text>
        <dbReference type="Rhea" id="RHEA:22492"/>
        <dbReference type="ChEBI" id="CHEBI:15377"/>
        <dbReference type="ChEBI" id="CHEBI:16397"/>
        <dbReference type="ChEBI" id="CHEBI:29985"/>
        <dbReference type="ChEBI" id="CHEBI:58928"/>
        <dbReference type="EC" id="3.5.3.8"/>
    </reaction>
</comment>
<dbReference type="GO" id="GO:0030145">
    <property type="term" value="F:manganese ion binding"/>
    <property type="evidence" value="ECO:0007669"/>
    <property type="project" value="UniProtKB-UniRule"/>
</dbReference>
<comment type="cofactor">
    <cofactor evidence="5">
        <name>Mn(2+)</name>
        <dbReference type="ChEBI" id="CHEBI:29035"/>
    </cofactor>
    <text evidence="5">Binds 2 manganese ions per subunit.</text>
</comment>
<dbReference type="InterPro" id="IPR006035">
    <property type="entry name" value="Ureohydrolase"/>
</dbReference>
<accession>A0A4Y4DMM8</accession>
<dbReference type="GO" id="GO:0019556">
    <property type="term" value="P:L-histidine catabolic process to glutamate and formamide"/>
    <property type="evidence" value="ECO:0007669"/>
    <property type="project" value="UniProtKB-UniRule"/>
</dbReference>
<dbReference type="Gene3D" id="3.40.800.10">
    <property type="entry name" value="Ureohydrolase domain"/>
    <property type="match status" value="1"/>
</dbReference>
<evidence type="ECO:0000256" key="7">
    <source>
        <dbReference type="PROSITE-ProRule" id="PRU00742"/>
    </source>
</evidence>
<feature type="binding site" evidence="5">
    <location>
        <position position="238"/>
    </location>
    <ligand>
        <name>Mn(2+)</name>
        <dbReference type="ChEBI" id="CHEBI:29035"/>
        <label>2</label>
    </ligand>
</feature>
<dbReference type="GO" id="GO:0019557">
    <property type="term" value="P:L-histidine catabolic process to glutamate and formate"/>
    <property type="evidence" value="ECO:0007669"/>
    <property type="project" value="UniProtKB-UniPathway"/>
</dbReference>
<organism evidence="9 10">
    <name type="scientific">Glutamicibacter uratoxydans</name>
    <name type="common">Arthrobacter uratoxydans</name>
    <dbReference type="NCBI Taxonomy" id="43667"/>
    <lineage>
        <taxon>Bacteria</taxon>
        <taxon>Bacillati</taxon>
        <taxon>Actinomycetota</taxon>
        <taxon>Actinomycetes</taxon>
        <taxon>Micrococcales</taxon>
        <taxon>Micrococcaceae</taxon>
        <taxon>Glutamicibacter</taxon>
    </lineage>
</organism>
<dbReference type="EMBL" id="BJNY01000007">
    <property type="protein sequence ID" value="GED05847.1"/>
    <property type="molecule type" value="Genomic_DNA"/>
</dbReference>
<dbReference type="NCBIfam" id="TIGR01227">
    <property type="entry name" value="hutG"/>
    <property type="match status" value="1"/>
</dbReference>
<feature type="binding site" evidence="5">
    <location>
        <position position="122"/>
    </location>
    <ligand>
        <name>Mn(2+)</name>
        <dbReference type="ChEBI" id="CHEBI:29035"/>
        <label>1</label>
    </ligand>
</feature>
<feature type="binding site" evidence="5">
    <location>
        <position position="152"/>
    </location>
    <ligand>
        <name>Mn(2+)</name>
        <dbReference type="ChEBI" id="CHEBI:29035"/>
        <label>2</label>
    </ligand>
</feature>
<feature type="binding site" evidence="5">
    <location>
        <position position="240"/>
    </location>
    <ligand>
        <name>Mn(2+)</name>
        <dbReference type="ChEBI" id="CHEBI:29035"/>
        <label>2</label>
    </ligand>
</feature>
<comment type="pathway">
    <text evidence="5">Amino-acid degradation; L-histidine degradation into L-glutamate; L-glutamate from N-formimidoyl-L-glutamate (hydrolase route): step 1/1.</text>
</comment>
<feature type="binding site" evidence="5">
    <location>
        <position position="238"/>
    </location>
    <ligand>
        <name>Mn(2+)</name>
        <dbReference type="ChEBI" id="CHEBI:29035"/>
        <label>1</label>
    </ligand>
</feature>
<evidence type="ECO:0000256" key="2">
    <source>
        <dbReference type="ARBA" id="ARBA00022801"/>
    </source>
</evidence>
<dbReference type="GO" id="GO:0033389">
    <property type="term" value="P:putrescine biosynthetic process from arginine, via agmatine"/>
    <property type="evidence" value="ECO:0007669"/>
    <property type="project" value="TreeGrafter"/>
</dbReference>
<evidence type="ECO:0000256" key="4">
    <source>
        <dbReference type="ARBA" id="ARBA00023211"/>
    </source>
</evidence>
<dbReference type="PRINTS" id="PR00116">
    <property type="entry name" value="ARGINASE"/>
</dbReference>
<dbReference type="PROSITE" id="PS51409">
    <property type="entry name" value="ARGINASE_2"/>
    <property type="match status" value="1"/>
</dbReference>
<dbReference type="PANTHER" id="PTHR11358:SF35">
    <property type="entry name" value="FORMIMIDOYLGLUTAMASE"/>
    <property type="match status" value="1"/>
</dbReference>
<dbReference type="InterPro" id="IPR005923">
    <property type="entry name" value="HutG"/>
</dbReference>
<dbReference type="HAMAP" id="MF_00737">
    <property type="entry name" value="Formimidoylglutam"/>
    <property type="match status" value="1"/>
</dbReference>
<comment type="function">
    <text evidence="5">Catalyzes the conversion of N-formimidoyl-L-glutamate to L-glutamate and formamide.</text>
</comment>
<dbReference type="AlphaFoldDB" id="A0A4Y4DMM8"/>
<keyword evidence="1 5" id="KW-0479">Metal-binding</keyword>
<dbReference type="EC" id="3.5.3.8" evidence="5 6"/>
<dbReference type="SUPFAM" id="SSF52768">
    <property type="entry name" value="Arginase/deacetylase"/>
    <property type="match status" value="1"/>
</dbReference>
<feature type="binding site" evidence="5">
    <location>
        <position position="154"/>
    </location>
    <ligand>
        <name>Mn(2+)</name>
        <dbReference type="ChEBI" id="CHEBI:29035"/>
        <label>1</label>
    </ligand>
</feature>
<name>A0A4Y4DMM8_GLUUR</name>
<evidence type="ECO:0000256" key="6">
    <source>
        <dbReference type="NCBIfam" id="TIGR01227"/>
    </source>
</evidence>
<dbReference type="PANTHER" id="PTHR11358">
    <property type="entry name" value="ARGINASE/AGMATINASE"/>
    <property type="match status" value="1"/>
</dbReference>
<feature type="binding site" evidence="5">
    <location>
        <position position="150"/>
    </location>
    <ligand>
        <name>Mn(2+)</name>
        <dbReference type="ChEBI" id="CHEBI:29035"/>
        <label>2</label>
    </ligand>
</feature>
<dbReference type="GO" id="GO:0008783">
    <property type="term" value="F:agmatinase activity"/>
    <property type="evidence" value="ECO:0007669"/>
    <property type="project" value="TreeGrafter"/>
</dbReference>
<keyword evidence="4 5" id="KW-0464">Manganese</keyword>
<evidence type="ECO:0000256" key="5">
    <source>
        <dbReference type="HAMAP-Rule" id="MF_00737"/>
    </source>
</evidence>
<keyword evidence="3 5" id="KW-0369">Histidine metabolism</keyword>
<evidence type="ECO:0000313" key="10">
    <source>
        <dbReference type="Proteomes" id="UP000316612"/>
    </source>
</evidence>
<dbReference type="CDD" id="cd09988">
    <property type="entry name" value="Formimidoylglutamase"/>
    <property type="match status" value="1"/>
</dbReference>
<comment type="similarity">
    <text evidence="5 7 8">Belongs to the arginase family.</text>
</comment>
<keyword evidence="2 5" id="KW-0378">Hydrolase</keyword>
<feature type="binding site" evidence="5">
    <location>
        <position position="150"/>
    </location>
    <ligand>
        <name>Mn(2+)</name>
        <dbReference type="ChEBI" id="CHEBI:29035"/>
        <label>1</label>
    </ligand>
</feature>
<dbReference type="Pfam" id="PF00491">
    <property type="entry name" value="Arginase"/>
    <property type="match status" value="1"/>
</dbReference>
<keyword evidence="10" id="KW-1185">Reference proteome</keyword>